<feature type="non-terminal residue" evidence="3">
    <location>
        <position position="1"/>
    </location>
</feature>
<accession>A0A9Q0N9X9</accession>
<evidence type="ECO:0000313" key="4">
    <source>
        <dbReference type="Proteomes" id="UP001151699"/>
    </source>
</evidence>
<keyword evidence="2" id="KW-1133">Transmembrane helix</keyword>
<protein>
    <submittedName>
        <fullName evidence="3">Uncharacterized protein</fullName>
    </submittedName>
</protein>
<feature type="transmembrane region" description="Helical" evidence="2">
    <location>
        <begin position="175"/>
        <end position="198"/>
    </location>
</feature>
<organism evidence="3 4">
    <name type="scientific">Pseudolycoriella hygida</name>
    <dbReference type="NCBI Taxonomy" id="35572"/>
    <lineage>
        <taxon>Eukaryota</taxon>
        <taxon>Metazoa</taxon>
        <taxon>Ecdysozoa</taxon>
        <taxon>Arthropoda</taxon>
        <taxon>Hexapoda</taxon>
        <taxon>Insecta</taxon>
        <taxon>Pterygota</taxon>
        <taxon>Neoptera</taxon>
        <taxon>Endopterygota</taxon>
        <taxon>Diptera</taxon>
        <taxon>Nematocera</taxon>
        <taxon>Sciaroidea</taxon>
        <taxon>Sciaridae</taxon>
        <taxon>Pseudolycoriella</taxon>
    </lineage>
</organism>
<dbReference type="Proteomes" id="UP001151699">
    <property type="component" value="Chromosome A"/>
</dbReference>
<keyword evidence="2" id="KW-0472">Membrane</keyword>
<feature type="region of interest" description="Disordered" evidence="1">
    <location>
        <begin position="51"/>
        <end position="87"/>
    </location>
</feature>
<keyword evidence="4" id="KW-1185">Reference proteome</keyword>
<feature type="compositionally biased region" description="Basic and acidic residues" evidence="1">
    <location>
        <begin position="73"/>
        <end position="82"/>
    </location>
</feature>
<sequence length="278" mass="31426">KKLFFVICVALNIVDLNCDKKSSRLGPNFDPDFPQFTPFSSDQFINVESDISVSNNSDPPEDSAEDSPSNNQEEQRNSEAHHVQHANVSIPMRTKAHKFSERMQPLKNFVMGLYENYRSSIANNKTMSEAIPKIKEIENKLDDDGEEMVSVYLDEDCLKDVFTGRGKKYDLIAKILPLFILPFLIQSAILPFVVSTSWQEVRFDCENFAYVYLAIFNSICNFTICCVNIEAVVVISAFKSHGQHGYDAHPAYFADPPSRRSEAAAGYRVEGKPTTWVT</sequence>
<dbReference type="EMBL" id="WJQU01000001">
    <property type="protein sequence ID" value="KAJ6646487.1"/>
    <property type="molecule type" value="Genomic_DNA"/>
</dbReference>
<evidence type="ECO:0000256" key="1">
    <source>
        <dbReference type="SAM" id="MobiDB-lite"/>
    </source>
</evidence>
<proteinExistence type="predicted"/>
<evidence type="ECO:0000313" key="3">
    <source>
        <dbReference type="EMBL" id="KAJ6646487.1"/>
    </source>
</evidence>
<feature type="transmembrane region" description="Helical" evidence="2">
    <location>
        <begin position="210"/>
        <end position="235"/>
    </location>
</feature>
<feature type="non-terminal residue" evidence="3">
    <location>
        <position position="278"/>
    </location>
</feature>
<dbReference type="AlphaFoldDB" id="A0A9Q0N9X9"/>
<gene>
    <name evidence="3" type="ORF">Bhyg_01698</name>
</gene>
<evidence type="ECO:0000256" key="2">
    <source>
        <dbReference type="SAM" id="Phobius"/>
    </source>
</evidence>
<keyword evidence="2" id="KW-0812">Transmembrane</keyword>
<reference evidence="3" key="1">
    <citation type="submission" date="2022-07" db="EMBL/GenBank/DDBJ databases">
        <authorList>
            <person name="Trinca V."/>
            <person name="Uliana J.V.C."/>
            <person name="Torres T.T."/>
            <person name="Ward R.J."/>
            <person name="Monesi N."/>
        </authorList>
    </citation>
    <scope>NUCLEOTIDE SEQUENCE</scope>
    <source>
        <strain evidence="3">HSMRA1968</strain>
        <tissue evidence="3">Whole embryos</tissue>
    </source>
</reference>
<comment type="caution">
    <text evidence="3">The sequence shown here is derived from an EMBL/GenBank/DDBJ whole genome shotgun (WGS) entry which is preliminary data.</text>
</comment>
<name>A0A9Q0N9X9_9DIPT</name>
<dbReference type="OrthoDB" id="6624538at2759"/>